<keyword evidence="4 8" id="KW-1133">Transmembrane helix</keyword>
<keyword evidence="3 8" id="KW-0812">Transmembrane</keyword>
<name>A0AAV5JIY3_9ROSI</name>
<keyword evidence="11" id="KW-1185">Reference proteome</keyword>
<gene>
    <name evidence="10" type="ORF">SLEP1_g23226</name>
</gene>
<proteinExistence type="inferred from homology"/>
<reference evidence="10 11" key="1">
    <citation type="journal article" date="2021" name="Commun. Biol.">
        <title>The genome of Shorea leprosula (Dipterocarpaceae) highlights the ecological relevance of drought in aseasonal tropical rainforests.</title>
        <authorList>
            <person name="Ng K.K.S."/>
            <person name="Kobayashi M.J."/>
            <person name="Fawcett J.A."/>
            <person name="Hatakeyama M."/>
            <person name="Paape T."/>
            <person name="Ng C.H."/>
            <person name="Ang C.C."/>
            <person name="Tnah L.H."/>
            <person name="Lee C.T."/>
            <person name="Nishiyama T."/>
            <person name="Sese J."/>
            <person name="O'Brien M.J."/>
            <person name="Copetti D."/>
            <person name="Mohd Noor M.I."/>
            <person name="Ong R.C."/>
            <person name="Putra M."/>
            <person name="Sireger I.Z."/>
            <person name="Indrioko S."/>
            <person name="Kosugi Y."/>
            <person name="Izuno A."/>
            <person name="Isagi Y."/>
            <person name="Lee S.L."/>
            <person name="Shimizu K.K."/>
        </authorList>
    </citation>
    <scope>NUCLEOTIDE SEQUENCE [LARGE SCALE GENOMIC DNA]</scope>
    <source>
        <strain evidence="10">214</strain>
    </source>
</reference>
<evidence type="ECO:0000256" key="6">
    <source>
        <dbReference type="ARBA" id="ARBA00023136"/>
    </source>
</evidence>
<feature type="transmembrane region" description="Helical" evidence="8">
    <location>
        <begin position="92"/>
        <end position="117"/>
    </location>
</feature>
<keyword evidence="7" id="KW-0407">Ion channel</keyword>
<accession>A0AAV5JIY3</accession>
<evidence type="ECO:0000313" key="11">
    <source>
        <dbReference type="Proteomes" id="UP001054252"/>
    </source>
</evidence>
<feature type="domain" description="Mechanosensitive ion channel MscS" evidence="9">
    <location>
        <begin position="421"/>
        <end position="485"/>
    </location>
</feature>
<dbReference type="AlphaFoldDB" id="A0AAV5JIY3"/>
<feature type="transmembrane region" description="Helical" evidence="8">
    <location>
        <begin position="68"/>
        <end position="86"/>
    </location>
</feature>
<dbReference type="InterPro" id="IPR010920">
    <property type="entry name" value="LSM_dom_sf"/>
</dbReference>
<evidence type="ECO:0000256" key="8">
    <source>
        <dbReference type="SAM" id="Phobius"/>
    </source>
</evidence>
<organism evidence="10 11">
    <name type="scientific">Rubroshorea leprosula</name>
    <dbReference type="NCBI Taxonomy" id="152421"/>
    <lineage>
        <taxon>Eukaryota</taxon>
        <taxon>Viridiplantae</taxon>
        <taxon>Streptophyta</taxon>
        <taxon>Embryophyta</taxon>
        <taxon>Tracheophyta</taxon>
        <taxon>Spermatophyta</taxon>
        <taxon>Magnoliopsida</taxon>
        <taxon>eudicotyledons</taxon>
        <taxon>Gunneridae</taxon>
        <taxon>Pentapetalae</taxon>
        <taxon>rosids</taxon>
        <taxon>malvids</taxon>
        <taxon>Malvales</taxon>
        <taxon>Dipterocarpaceae</taxon>
        <taxon>Rubroshorea</taxon>
    </lineage>
</organism>
<dbReference type="SUPFAM" id="SSF50182">
    <property type="entry name" value="Sm-like ribonucleoproteins"/>
    <property type="match status" value="1"/>
</dbReference>
<dbReference type="Proteomes" id="UP001054252">
    <property type="component" value="Unassembled WGS sequence"/>
</dbReference>
<comment type="subcellular location">
    <subcellularLocation>
        <location evidence="1">Membrane</location>
        <topology evidence="1">Multi-pass membrane protein</topology>
    </subcellularLocation>
</comment>
<keyword evidence="6 8" id="KW-0472">Membrane</keyword>
<dbReference type="GO" id="GO:0005886">
    <property type="term" value="C:plasma membrane"/>
    <property type="evidence" value="ECO:0007669"/>
    <property type="project" value="TreeGrafter"/>
</dbReference>
<dbReference type="EMBL" id="BPVZ01000035">
    <property type="protein sequence ID" value="GKV12020.1"/>
    <property type="molecule type" value="Genomic_DNA"/>
</dbReference>
<dbReference type="GO" id="GO:0008381">
    <property type="term" value="F:mechanosensitive monoatomic ion channel activity"/>
    <property type="evidence" value="ECO:0007669"/>
    <property type="project" value="TreeGrafter"/>
</dbReference>
<dbReference type="PANTHER" id="PTHR31618">
    <property type="entry name" value="MECHANOSENSITIVE ION CHANNEL PROTEIN 5"/>
    <property type="match status" value="1"/>
</dbReference>
<evidence type="ECO:0000256" key="3">
    <source>
        <dbReference type="ARBA" id="ARBA00022692"/>
    </source>
</evidence>
<feature type="transmembrane region" description="Helical" evidence="8">
    <location>
        <begin position="16"/>
        <end position="36"/>
    </location>
</feature>
<evidence type="ECO:0000256" key="2">
    <source>
        <dbReference type="ARBA" id="ARBA00008017"/>
    </source>
</evidence>
<dbReference type="GO" id="GO:0006820">
    <property type="term" value="P:monoatomic anion transport"/>
    <property type="evidence" value="ECO:0007669"/>
    <property type="project" value="TreeGrafter"/>
</dbReference>
<feature type="transmembrane region" description="Helical" evidence="8">
    <location>
        <begin position="380"/>
        <end position="400"/>
    </location>
</feature>
<dbReference type="InterPro" id="IPR006685">
    <property type="entry name" value="MscS_channel_2nd"/>
</dbReference>
<sequence>MPEGCSSISNRTKSKWLIEGIVFVLSLGGLIASLTGNVSKNHAIWFLEPWKWCVLVMVIVGGRRIMQWMMMLVVYSVKTVFLFMEVKVYYSYYIYSLGKCIGVVLWFGSVLLTWVLLFKSSEVKRFLNLANHEVKRSKLDSHVQKYITRSLGTLVIGGFLWVLKALLVNILSSPFQATRLFHRFRESLIDQYILGVFSRVSDEKSVVVKWINKNQLPCKKKGTNPVINRLKKIEPEEISAWSMNHLMSVITSPDDPLSPITQKLEKLAKKEQDVIELFEKTEDLAADIFKNVSEIIYKDESILSAKKIEKGELQQLPLFEAEDPSDDVKYVLQHILGGQNDEIIGIQALKKWLVNAIIERRSLAQSLNDTAIAIDELNKLLSVILLILLFVLWLIMLGILTTEAFIAIMGQFVALAFIFGDTVKSTFQGIIFVFVNHPFDIGDSCLINGEEMVVEKINLHSTVFRKNHVKDKVMCPNSVLATQRIKKLYKGDRHVIEDSFEIAIALSTIKVTPTFSDGLTTTKGTFWATEGDSTTTKGAECDSTTTTDSKLSQIEFFEDPIGQLPQIKSLRTAIDRVSYRKTDLDSDWAMIIERRNALVIGLTTFIAVIKNIKSYNILPKAVDADSC</sequence>
<dbReference type="GO" id="GO:0050982">
    <property type="term" value="P:detection of mechanical stimulus"/>
    <property type="evidence" value="ECO:0007669"/>
    <property type="project" value="TreeGrafter"/>
</dbReference>
<evidence type="ECO:0000256" key="1">
    <source>
        <dbReference type="ARBA" id="ARBA00004141"/>
    </source>
</evidence>
<comment type="similarity">
    <text evidence="2">Belongs to the MscS (TC 1.A.23) family.</text>
</comment>
<keyword evidence="5" id="KW-0406">Ion transport</keyword>
<evidence type="ECO:0000256" key="7">
    <source>
        <dbReference type="ARBA" id="ARBA00023303"/>
    </source>
</evidence>
<dbReference type="InterPro" id="IPR016688">
    <property type="entry name" value="MscS-like_plants/fungi"/>
</dbReference>
<dbReference type="Gene3D" id="2.30.30.60">
    <property type="match status" value="1"/>
</dbReference>
<evidence type="ECO:0000256" key="5">
    <source>
        <dbReference type="ARBA" id="ARBA00023065"/>
    </source>
</evidence>
<evidence type="ECO:0000256" key="4">
    <source>
        <dbReference type="ARBA" id="ARBA00022989"/>
    </source>
</evidence>
<dbReference type="Pfam" id="PF00924">
    <property type="entry name" value="MS_channel_2nd"/>
    <property type="match status" value="1"/>
</dbReference>
<feature type="transmembrane region" description="Helical" evidence="8">
    <location>
        <begin position="146"/>
        <end position="167"/>
    </location>
</feature>
<dbReference type="PANTHER" id="PTHR31618:SF7">
    <property type="entry name" value="MECHANOSENSITIVE ION CHANNEL PROTEIN"/>
    <property type="match status" value="1"/>
</dbReference>
<evidence type="ECO:0000313" key="10">
    <source>
        <dbReference type="EMBL" id="GKV12020.1"/>
    </source>
</evidence>
<comment type="caution">
    <text evidence="10">The sequence shown here is derived from an EMBL/GenBank/DDBJ whole genome shotgun (WGS) entry which is preliminary data.</text>
</comment>
<keyword evidence="5" id="KW-0813">Transport</keyword>
<protein>
    <recommendedName>
        <fullName evidence="9">Mechanosensitive ion channel MscS domain-containing protein</fullName>
    </recommendedName>
</protein>
<dbReference type="InterPro" id="IPR023408">
    <property type="entry name" value="MscS_beta-dom_sf"/>
</dbReference>
<evidence type="ECO:0000259" key="9">
    <source>
        <dbReference type="Pfam" id="PF00924"/>
    </source>
</evidence>